<name>A0ABW0AQI2_9ACTN</name>
<gene>
    <name evidence="1" type="ORF">ACFPRH_30410</name>
</gene>
<evidence type="ECO:0000313" key="1">
    <source>
        <dbReference type="EMBL" id="MFC5156034.1"/>
    </source>
</evidence>
<keyword evidence="2" id="KW-1185">Reference proteome</keyword>
<sequence>MPFQIQTTDGELTKEAERYRLLAEGHLISRCMARQGYEYIVRTPPEGALTVHALSLFHTLEPDEARTHGYGNPDNSADEVQRFVSEDPNATYAESLDEDRRNGYDKALFGSKEKEVDISLPDGENITTNTDGCTSEMRRALYGTDLAAYLRNDYIAANLGLAVYQQVTADPAYAKTIARWQRCMRDRSYHFNDPGVAVSTATKTRKTRTRPAPKEIAIAVADGECRISSRLSTTLEQLTGTYHERLAKIRALQLDANRRARADAIKRAGTLLS</sequence>
<dbReference type="EMBL" id="JBHSKP010000028">
    <property type="protein sequence ID" value="MFC5156034.1"/>
    <property type="molecule type" value="Genomic_DNA"/>
</dbReference>
<accession>A0ABW0AQI2</accession>
<organism evidence="1 2">
    <name type="scientific">Streptomyces amakusaensis</name>
    <dbReference type="NCBI Taxonomy" id="67271"/>
    <lineage>
        <taxon>Bacteria</taxon>
        <taxon>Bacillati</taxon>
        <taxon>Actinomycetota</taxon>
        <taxon>Actinomycetes</taxon>
        <taxon>Kitasatosporales</taxon>
        <taxon>Streptomycetaceae</taxon>
        <taxon>Streptomyces</taxon>
    </lineage>
</organism>
<evidence type="ECO:0000313" key="2">
    <source>
        <dbReference type="Proteomes" id="UP001596160"/>
    </source>
</evidence>
<proteinExistence type="predicted"/>
<dbReference type="Proteomes" id="UP001596160">
    <property type="component" value="Unassembled WGS sequence"/>
</dbReference>
<dbReference type="RefSeq" id="WP_344478454.1">
    <property type="nucleotide sequence ID" value="NZ_BAAASB010000010.1"/>
</dbReference>
<comment type="caution">
    <text evidence="1">The sequence shown here is derived from an EMBL/GenBank/DDBJ whole genome shotgun (WGS) entry which is preliminary data.</text>
</comment>
<protein>
    <submittedName>
        <fullName evidence="1">Uncharacterized protein</fullName>
    </submittedName>
</protein>
<reference evidence="2" key="1">
    <citation type="journal article" date="2019" name="Int. J. Syst. Evol. Microbiol.">
        <title>The Global Catalogue of Microorganisms (GCM) 10K type strain sequencing project: providing services to taxonomists for standard genome sequencing and annotation.</title>
        <authorList>
            <consortium name="The Broad Institute Genomics Platform"/>
            <consortium name="The Broad Institute Genome Sequencing Center for Infectious Disease"/>
            <person name="Wu L."/>
            <person name="Ma J."/>
        </authorList>
    </citation>
    <scope>NUCLEOTIDE SEQUENCE [LARGE SCALE GENOMIC DNA]</scope>
    <source>
        <strain evidence="2">PCU 266</strain>
    </source>
</reference>